<protein>
    <recommendedName>
        <fullName evidence="4">WH1 domain-containing protein</fullName>
    </recommendedName>
</protein>
<accession>A0A564YGA4</accession>
<dbReference type="Proteomes" id="UP000321570">
    <property type="component" value="Unassembled WGS sequence"/>
</dbReference>
<feature type="compositionally biased region" description="Pro residues" evidence="1">
    <location>
        <begin position="216"/>
        <end position="234"/>
    </location>
</feature>
<dbReference type="InterPro" id="IPR036936">
    <property type="entry name" value="CRIB_dom_sf"/>
</dbReference>
<evidence type="ECO:0000313" key="3">
    <source>
        <dbReference type="Proteomes" id="UP000321570"/>
    </source>
</evidence>
<dbReference type="InterPro" id="IPR011993">
    <property type="entry name" value="PH-like_dom_sf"/>
</dbReference>
<evidence type="ECO:0000313" key="2">
    <source>
        <dbReference type="EMBL" id="VUZ46250.1"/>
    </source>
</evidence>
<proteinExistence type="predicted"/>
<sequence>MKTSDKLTALDESQLRSLIPVHCKTICNAVARLYKGDLGKWEKVSSGVAVLVVDKMDTKIHICLYSLTEMCMVFSTPLYGEMSDAQNFYNYVIGFLTPRLPISSSAGPSAKSGGVKVAKFGQILTKGKTLFKRKNDKESNGAIIVNDFEHIRHVGFSENNEFKIRAENEELANELIEALRLKINNKGEMQDVMNVIDRFGADRVRKALDPRKRRPAPLPPTSLPPPPPAPPLPTSVPNTQPGRGDLLNSIIHFDTSTLTKVFTNIIIIIHGSAKSFFKNGKSSK</sequence>
<dbReference type="Gene3D" id="2.30.29.30">
    <property type="entry name" value="Pleckstrin-homology domain (PH domain)/Phosphotyrosine-binding domain (PTB)"/>
    <property type="match status" value="1"/>
</dbReference>
<dbReference type="Gene3D" id="3.90.810.10">
    <property type="entry name" value="CRIB domain"/>
    <property type="match status" value="1"/>
</dbReference>
<organism evidence="2 3">
    <name type="scientific">Hymenolepis diminuta</name>
    <name type="common">Rat tapeworm</name>
    <dbReference type="NCBI Taxonomy" id="6216"/>
    <lineage>
        <taxon>Eukaryota</taxon>
        <taxon>Metazoa</taxon>
        <taxon>Spiralia</taxon>
        <taxon>Lophotrochozoa</taxon>
        <taxon>Platyhelminthes</taxon>
        <taxon>Cestoda</taxon>
        <taxon>Eucestoda</taxon>
        <taxon>Cyclophyllidea</taxon>
        <taxon>Hymenolepididae</taxon>
        <taxon>Hymenolepis</taxon>
    </lineage>
</organism>
<gene>
    <name evidence="2" type="ORF">WMSIL1_LOCUS6031</name>
</gene>
<reference evidence="2 3" key="1">
    <citation type="submission" date="2019-07" db="EMBL/GenBank/DDBJ databases">
        <authorList>
            <person name="Jastrzebski P J."/>
            <person name="Paukszto L."/>
            <person name="Jastrzebski P J."/>
        </authorList>
    </citation>
    <scope>NUCLEOTIDE SEQUENCE [LARGE SCALE GENOMIC DNA]</scope>
    <source>
        <strain evidence="2 3">WMS-il1</strain>
    </source>
</reference>
<feature type="region of interest" description="Disordered" evidence="1">
    <location>
        <begin position="207"/>
        <end position="243"/>
    </location>
</feature>
<evidence type="ECO:0008006" key="4">
    <source>
        <dbReference type="Google" id="ProtNLM"/>
    </source>
</evidence>
<evidence type="ECO:0000256" key="1">
    <source>
        <dbReference type="SAM" id="MobiDB-lite"/>
    </source>
</evidence>
<name>A0A564YGA4_HYMDI</name>
<dbReference type="EMBL" id="CABIJS010000210">
    <property type="protein sequence ID" value="VUZ46250.1"/>
    <property type="molecule type" value="Genomic_DNA"/>
</dbReference>
<dbReference type="AlphaFoldDB" id="A0A564YGA4"/>
<keyword evidence="3" id="KW-1185">Reference proteome</keyword>